<evidence type="ECO:0000313" key="12">
    <source>
        <dbReference type="EMBL" id="MCL6423828.1"/>
    </source>
</evidence>
<dbReference type="GO" id="GO:0004496">
    <property type="term" value="F:mevalonate kinase activity"/>
    <property type="evidence" value="ECO:0007669"/>
    <property type="project" value="UniProtKB-EC"/>
</dbReference>
<keyword evidence="13" id="KW-1185">Reference proteome</keyword>
<dbReference type="Pfam" id="PF08544">
    <property type="entry name" value="GHMP_kinases_C"/>
    <property type="match status" value="1"/>
</dbReference>
<name>A0ABT0R2Y5_9MICO</name>
<keyword evidence="1" id="KW-0963">Cytoplasm</keyword>
<dbReference type="SUPFAM" id="SSF54211">
    <property type="entry name" value="Ribosomal protein S5 domain 2-like"/>
    <property type="match status" value="1"/>
</dbReference>
<evidence type="ECO:0000313" key="13">
    <source>
        <dbReference type="Proteomes" id="UP001203761"/>
    </source>
</evidence>
<protein>
    <submittedName>
        <fullName evidence="12">Mevalonate kinase</fullName>
        <ecNumber evidence="12">2.7.1.36</ecNumber>
    </submittedName>
</protein>
<dbReference type="Gene3D" id="3.30.230.10">
    <property type="match status" value="1"/>
</dbReference>
<keyword evidence="2" id="KW-0444">Lipid biosynthesis</keyword>
<evidence type="ECO:0000256" key="2">
    <source>
        <dbReference type="ARBA" id="ARBA00022516"/>
    </source>
</evidence>
<keyword evidence="8" id="KW-0443">Lipid metabolism</keyword>
<proteinExistence type="predicted"/>
<dbReference type="InterPro" id="IPR020568">
    <property type="entry name" value="Ribosomal_Su5_D2-typ_SF"/>
</dbReference>
<dbReference type="PRINTS" id="PR00959">
    <property type="entry name" value="MEVGALKINASE"/>
</dbReference>
<dbReference type="Gene3D" id="3.30.70.890">
    <property type="entry name" value="GHMP kinase, C-terminal domain"/>
    <property type="match status" value="1"/>
</dbReference>
<evidence type="ECO:0000256" key="4">
    <source>
        <dbReference type="ARBA" id="ARBA00022741"/>
    </source>
</evidence>
<organism evidence="12 13">
    <name type="scientific">Brachybacterium equifaecis</name>
    <dbReference type="NCBI Taxonomy" id="2910770"/>
    <lineage>
        <taxon>Bacteria</taxon>
        <taxon>Bacillati</taxon>
        <taxon>Actinomycetota</taxon>
        <taxon>Actinomycetes</taxon>
        <taxon>Micrococcales</taxon>
        <taxon>Dermabacteraceae</taxon>
        <taxon>Brachybacterium</taxon>
    </lineage>
</organism>
<comment type="caution">
    <text evidence="12">The sequence shown here is derived from an EMBL/GenBank/DDBJ whole genome shotgun (WGS) entry which is preliminary data.</text>
</comment>
<dbReference type="Pfam" id="PF00288">
    <property type="entry name" value="GHMP_kinases_N"/>
    <property type="match status" value="1"/>
</dbReference>
<evidence type="ECO:0000259" key="11">
    <source>
        <dbReference type="Pfam" id="PF08544"/>
    </source>
</evidence>
<dbReference type="SUPFAM" id="SSF55060">
    <property type="entry name" value="GHMP Kinase, C-terminal domain"/>
    <property type="match status" value="1"/>
</dbReference>
<keyword evidence="3 12" id="KW-0808">Transferase</keyword>
<evidence type="ECO:0000256" key="5">
    <source>
        <dbReference type="ARBA" id="ARBA00022777"/>
    </source>
</evidence>
<dbReference type="NCBIfam" id="TIGR00549">
    <property type="entry name" value="mevalon_kin"/>
    <property type="match status" value="1"/>
</dbReference>
<dbReference type="InterPro" id="IPR006205">
    <property type="entry name" value="Mev_gal_kin"/>
</dbReference>
<keyword evidence="5 12" id="KW-0418">Kinase</keyword>
<dbReference type="RefSeq" id="WP_249737904.1">
    <property type="nucleotide sequence ID" value="NZ_JAKNCJ010000005.1"/>
</dbReference>
<dbReference type="InterPro" id="IPR013750">
    <property type="entry name" value="GHMP_kinase_C_dom"/>
</dbReference>
<evidence type="ECO:0000256" key="8">
    <source>
        <dbReference type="ARBA" id="ARBA00023098"/>
    </source>
</evidence>
<dbReference type="PANTHER" id="PTHR43290">
    <property type="entry name" value="MEVALONATE KINASE"/>
    <property type="match status" value="1"/>
</dbReference>
<reference evidence="12" key="1">
    <citation type="submission" date="2022-02" db="EMBL/GenBank/DDBJ databases">
        <authorList>
            <person name="Lee M."/>
            <person name="Kim S.-J."/>
            <person name="Jung M.-Y."/>
        </authorList>
    </citation>
    <scope>NUCLEOTIDE SEQUENCE</scope>
    <source>
        <strain evidence="12">JHP9</strain>
    </source>
</reference>
<evidence type="ECO:0000256" key="9">
    <source>
        <dbReference type="ARBA" id="ARBA00029438"/>
    </source>
</evidence>
<feature type="domain" description="GHMP kinase N-terminal" evidence="10">
    <location>
        <begin position="89"/>
        <end position="164"/>
    </location>
</feature>
<evidence type="ECO:0000256" key="3">
    <source>
        <dbReference type="ARBA" id="ARBA00022679"/>
    </source>
</evidence>
<evidence type="ECO:0000256" key="1">
    <source>
        <dbReference type="ARBA" id="ARBA00022490"/>
    </source>
</evidence>
<dbReference type="InterPro" id="IPR014721">
    <property type="entry name" value="Ribsml_uS5_D2-typ_fold_subgr"/>
</dbReference>
<dbReference type="InterPro" id="IPR006204">
    <property type="entry name" value="GHMP_kinase_N_dom"/>
</dbReference>
<feature type="domain" description="GHMP kinase C-terminal" evidence="11">
    <location>
        <begin position="242"/>
        <end position="315"/>
    </location>
</feature>
<keyword evidence="4" id="KW-0547">Nucleotide-binding</keyword>
<dbReference type="Proteomes" id="UP001203761">
    <property type="component" value="Unassembled WGS sequence"/>
</dbReference>
<dbReference type="InterPro" id="IPR036554">
    <property type="entry name" value="GHMP_kinase_C_sf"/>
</dbReference>
<dbReference type="EMBL" id="JAKNCJ010000005">
    <property type="protein sequence ID" value="MCL6423828.1"/>
    <property type="molecule type" value="Genomic_DNA"/>
</dbReference>
<keyword evidence="7" id="KW-0460">Magnesium</keyword>
<gene>
    <name evidence="12" type="primary">mvk</name>
    <name evidence="12" type="ORF">Bequi_10610</name>
</gene>
<dbReference type="PANTHER" id="PTHR43290:SF2">
    <property type="entry name" value="MEVALONATE KINASE"/>
    <property type="match status" value="1"/>
</dbReference>
<sequence length="327" mass="33020">MTSLSPSQHRAPRSLGEDVPAAGTAHAKAILFGEHAAVYGAPAVAIPLHALTATAEVSPLPEGRLVLDSELYSGDAADAPQRILPLSTAARAALALSDRPDLGLHLRLRSTIPYERGLGSSAAVAAAVARAVAALTRTELSAEAVHDVIMQAEHIAHGRSSGLDGRAVASDAPIRFQGGAATAIRVGAPFTFVLADSGHAGSTSVAVGAVRELREAFPVRVDGLITRLAALSEDSLGFLAGGAASDLGAAMFEAHRLLTELEVSDPSLERLVAAAESAGALGAKLTGGGRGGCVIALARSAEHAPALADALESAGAARTWQTTVETA</sequence>
<dbReference type="EC" id="2.7.1.36" evidence="12"/>
<evidence type="ECO:0000259" key="10">
    <source>
        <dbReference type="Pfam" id="PF00288"/>
    </source>
</evidence>
<comment type="pathway">
    <text evidence="9">Isoprenoid biosynthesis; isopentenyl diphosphate biosynthesis via mevalonate pathway; isopentenyl diphosphate from (R)-mevalonate: step 1/3.</text>
</comment>
<keyword evidence="6" id="KW-0067">ATP-binding</keyword>
<accession>A0ABT0R2Y5</accession>
<evidence type="ECO:0000256" key="7">
    <source>
        <dbReference type="ARBA" id="ARBA00022842"/>
    </source>
</evidence>
<evidence type="ECO:0000256" key="6">
    <source>
        <dbReference type="ARBA" id="ARBA00022840"/>
    </source>
</evidence>